<dbReference type="RefSeq" id="WP_160332887.1">
    <property type="nucleotide sequence ID" value="NZ_WSRS01000041.1"/>
</dbReference>
<dbReference type="Proteomes" id="UP000461595">
    <property type="component" value="Unassembled WGS sequence"/>
</dbReference>
<gene>
    <name evidence="1" type="ORF">E5983_05485</name>
</gene>
<comment type="caution">
    <text evidence="1">The sequence shown here is derived from an EMBL/GenBank/DDBJ whole genome shotgun (WGS) entry which is preliminary data.</text>
</comment>
<dbReference type="OrthoDB" id="9761426at2"/>
<accession>A0A7X3G8K3</accession>
<name>A0A7X3G8K3_9STRE</name>
<proteinExistence type="predicted"/>
<evidence type="ECO:0000313" key="2">
    <source>
        <dbReference type="Proteomes" id="UP000461595"/>
    </source>
</evidence>
<evidence type="ECO:0008006" key="3">
    <source>
        <dbReference type="Google" id="ProtNLM"/>
    </source>
</evidence>
<dbReference type="EMBL" id="WSRS01000041">
    <property type="protein sequence ID" value="MVX59098.1"/>
    <property type="molecule type" value="Genomic_DNA"/>
</dbReference>
<dbReference type="Gene3D" id="3.20.20.80">
    <property type="entry name" value="Glycosidases"/>
    <property type="match status" value="1"/>
</dbReference>
<evidence type="ECO:0000313" key="1">
    <source>
        <dbReference type="EMBL" id="MVX59098.1"/>
    </source>
</evidence>
<reference evidence="1 2" key="1">
    <citation type="submission" date="2019-12" db="EMBL/GenBank/DDBJ databases">
        <title>Microbes associate with the intestines of laboratory mice.</title>
        <authorList>
            <person name="Navarre W."/>
            <person name="Wong E."/>
        </authorList>
    </citation>
    <scope>NUCLEOTIDE SEQUENCE [LARGE SCALE GENOMIC DNA]</scope>
    <source>
        <strain evidence="1 2">NM51_B2-22</strain>
    </source>
</reference>
<dbReference type="SUPFAM" id="SSF51445">
    <property type="entry name" value="(Trans)glycosidases"/>
    <property type="match status" value="1"/>
</dbReference>
<organism evidence="1 2">
    <name type="scientific">Streptococcus danieliae</name>
    <dbReference type="NCBI Taxonomy" id="747656"/>
    <lineage>
        <taxon>Bacteria</taxon>
        <taxon>Bacillati</taxon>
        <taxon>Bacillota</taxon>
        <taxon>Bacilli</taxon>
        <taxon>Lactobacillales</taxon>
        <taxon>Streptococcaceae</taxon>
        <taxon>Streptococcus</taxon>
    </lineage>
</organism>
<dbReference type="InterPro" id="IPR017853">
    <property type="entry name" value="GH"/>
</dbReference>
<dbReference type="AlphaFoldDB" id="A0A7X3G8K3"/>
<protein>
    <recommendedName>
        <fullName evidence="3">DUF4832 domain-containing protein</fullName>
    </recommendedName>
</protein>
<sequence length="404" mass="46306">MYYSKTWTYQPLARRPLVGYAPDIRSTDTGKTSLLFLSLTWRDLEPEEGRYCFEGWERRLNFSRLRQGGQRLVFRLVLDYPAFKGSPALPDWLLERVPARPYRSPFGQGLAPDYGHGELAAAYRRLVLALGQAWGQDGLLAYIELGGLGHWGEWHQLASLGPLPQGDFAQHFYVDPWFQAFRSCRLCLRRSFAWLDPHRSYGFYHDELGDLTQTRVWLDELVQGGESFDGAQMRGLGQSGLERVCGGEWSSKCLWAPWNSELRAQMRDVGLSFLGPALPQDAETARFVEECLGYQLWLPQVQSVSSLLGTCLCLTWANQGLATFPFDWPVYLAWETWQGERGRSRLRVRLSQLSPRQRSWSFAWLLRPLLTYKSLRVSVEDPLAQKPLRIFSQRAEKGSGSLIL</sequence>